<organism evidence="1 2">
    <name type="scientific">Trichomonas vaginalis (strain ATCC PRA-98 / G3)</name>
    <dbReference type="NCBI Taxonomy" id="412133"/>
    <lineage>
        <taxon>Eukaryota</taxon>
        <taxon>Metamonada</taxon>
        <taxon>Parabasalia</taxon>
        <taxon>Trichomonadida</taxon>
        <taxon>Trichomonadidae</taxon>
        <taxon>Trichomonas</taxon>
    </lineage>
</organism>
<reference evidence="1" key="1">
    <citation type="submission" date="2006-10" db="EMBL/GenBank/DDBJ databases">
        <authorList>
            <person name="Amadeo P."/>
            <person name="Zhao Q."/>
            <person name="Wortman J."/>
            <person name="Fraser-Liggett C."/>
            <person name="Carlton J."/>
        </authorList>
    </citation>
    <scope>NUCLEOTIDE SEQUENCE</scope>
    <source>
        <strain evidence="1">G3</strain>
    </source>
</reference>
<dbReference type="Proteomes" id="UP000001542">
    <property type="component" value="Unassembled WGS sequence"/>
</dbReference>
<dbReference type="RefSeq" id="XP_001294393.1">
    <property type="nucleotide sequence ID" value="XM_001294392.1"/>
</dbReference>
<dbReference type="VEuPathDB" id="TrichDB:TVAGG3_0563630"/>
<evidence type="ECO:0008006" key="3">
    <source>
        <dbReference type="Google" id="ProtNLM"/>
    </source>
</evidence>
<dbReference type="VEuPathDB" id="TrichDB:TVAG_383380"/>
<dbReference type="KEGG" id="tva:4739087"/>
<accession>A2GN04</accession>
<name>A2GN04_TRIV3</name>
<keyword evidence="2" id="KW-1185">Reference proteome</keyword>
<protein>
    <recommendedName>
        <fullName evidence="3">Right handed beta helix domain-containing protein</fullName>
    </recommendedName>
</protein>
<dbReference type="EMBL" id="DS117574">
    <property type="protein sequence ID" value="EAX81463.1"/>
    <property type="molecule type" value="Genomic_DNA"/>
</dbReference>
<evidence type="ECO:0000313" key="2">
    <source>
        <dbReference type="Proteomes" id="UP000001542"/>
    </source>
</evidence>
<dbReference type="AlphaFoldDB" id="A2GN04"/>
<gene>
    <name evidence="1" type="ORF">TVAG_383380</name>
</gene>
<evidence type="ECO:0000313" key="1">
    <source>
        <dbReference type="EMBL" id="EAX81463.1"/>
    </source>
</evidence>
<dbReference type="InParanoid" id="A2GN04"/>
<proteinExistence type="predicted"/>
<reference evidence="1" key="2">
    <citation type="journal article" date="2007" name="Science">
        <title>Draft genome sequence of the sexually transmitted pathogen Trichomonas vaginalis.</title>
        <authorList>
            <person name="Carlton J.M."/>
            <person name="Hirt R.P."/>
            <person name="Silva J.C."/>
            <person name="Delcher A.L."/>
            <person name="Schatz M."/>
            <person name="Zhao Q."/>
            <person name="Wortman J.R."/>
            <person name="Bidwell S.L."/>
            <person name="Alsmark U.C.M."/>
            <person name="Besteiro S."/>
            <person name="Sicheritz-Ponten T."/>
            <person name="Noel C.J."/>
            <person name="Dacks J.B."/>
            <person name="Foster P.G."/>
            <person name="Simillion C."/>
            <person name="Van de Peer Y."/>
            <person name="Miranda-Saavedra D."/>
            <person name="Barton G.J."/>
            <person name="Westrop G.D."/>
            <person name="Mueller S."/>
            <person name="Dessi D."/>
            <person name="Fiori P.L."/>
            <person name="Ren Q."/>
            <person name="Paulsen I."/>
            <person name="Zhang H."/>
            <person name="Bastida-Corcuera F.D."/>
            <person name="Simoes-Barbosa A."/>
            <person name="Brown M.T."/>
            <person name="Hayes R.D."/>
            <person name="Mukherjee M."/>
            <person name="Okumura C.Y."/>
            <person name="Schneider R."/>
            <person name="Smith A.J."/>
            <person name="Vanacova S."/>
            <person name="Villalvazo M."/>
            <person name="Haas B.J."/>
            <person name="Pertea M."/>
            <person name="Feldblyum T.V."/>
            <person name="Utterback T.R."/>
            <person name="Shu C.L."/>
            <person name="Osoegawa K."/>
            <person name="de Jong P.J."/>
            <person name="Hrdy I."/>
            <person name="Horvathova L."/>
            <person name="Zubacova Z."/>
            <person name="Dolezal P."/>
            <person name="Malik S.B."/>
            <person name="Logsdon J.M. Jr."/>
            <person name="Henze K."/>
            <person name="Gupta A."/>
            <person name="Wang C.C."/>
            <person name="Dunne R.L."/>
            <person name="Upcroft J.A."/>
            <person name="Upcroft P."/>
            <person name="White O."/>
            <person name="Salzberg S.L."/>
            <person name="Tang P."/>
            <person name="Chiu C.-H."/>
            <person name="Lee Y.-S."/>
            <person name="Embley T.M."/>
            <person name="Coombs G.H."/>
            <person name="Mottram J.C."/>
            <person name="Tachezy J."/>
            <person name="Fraser-Liggett C.M."/>
            <person name="Johnson P.J."/>
        </authorList>
    </citation>
    <scope>NUCLEOTIDE SEQUENCE [LARGE SCALE GENOMIC DNA]</scope>
    <source>
        <strain evidence="1">G3</strain>
    </source>
</reference>
<sequence length="336" mass="37678">KRASHISNLLHFTKNEWEEVYKTTFSSEIYNKNQTYIGYTGNFYVREVYFSNLGDDGVINLNSADVKSLISSNSFENSSRNGDGGSIYINQGQSSIRKVCSFGSKSTDFGKFCYIKVSNASTNINEIQDSSITYSNQGKLVGYSTIVLQYGNNSFFQNNVTRNYCGHYAAFGIGDGKGTISIKYSNIDENHATSRICCVGSKPATCNSIVFTNNTVSEDYDYTGMFFCASCSATFENCFIATNKRNGCYLFGIYDYDYYRSRYTITVSNSYIDTQEKLFPEGQQVSIGPNKDISIELHLYSTELCLFGNNIENLNKIISKLIHLKTIGESMTSIFL</sequence>
<feature type="non-terminal residue" evidence="1">
    <location>
        <position position="1"/>
    </location>
</feature>